<dbReference type="STRING" id="1341154.FCR2A7T_14190"/>
<dbReference type="EMBL" id="VLKQ01000006">
    <property type="protein sequence ID" value="TWI12434.1"/>
    <property type="molecule type" value="Genomic_DNA"/>
</dbReference>
<evidence type="ECO:0000256" key="2">
    <source>
        <dbReference type="ARBA" id="ARBA00012438"/>
    </source>
</evidence>
<keyword evidence="7" id="KW-0067">ATP-binding</keyword>
<comment type="caution">
    <text evidence="10">The sequence shown here is derived from an EMBL/GenBank/DDBJ whole genome shotgun (WGS) entry which is preliminary data.</text>
</comment>
<dbReference type="OrthoDB" id="1223659at2"/>
<feature type="transmembrane region" description="Helical" evidence="8">
    <location>
        <begin position="328"/>
        <end position="347"/>
    </location>
</feature>
<dbReference type="EC" id="2.7.13.3" evidence="2"/>
<evidence type="ECO:0000256" key="8">
    <source>
        <dbReference type="SAM" id="Phobius"/>
    </source>
</evidence>
<keyword evidence="11" id="KW-1185">Reference proteome</keyword>
<dbReference type="RefSeq" id="WP_023570558.1">
    <property type="nucleotide sequence ID" value="NZ_AVBI01000014.1"/>
</dbReference>
<protein>
    <recommendedName>
        <fullName evidence="2">histidine kinase</fullName>
        <ecNumber evidence="2">2.7.13.3</ecNumber>
    </recommendedName>
</protein>
<evidence type="ECO:0000256" key="7">
    <source>
        <dbReference type="ARBA" id="ARBA00022840"/>
    </source>
</evidence>
<keyword evidence="5" id="KW-0547">Nucleotide-binding</keyword>
<dbReference type="GO" id="GO:0004673">
    <property type="term" value="F:protein histidine kinase activity"/>
    <property type="evidence" value="ECO:0007669"/>
    <property type="project" value="UniProtKB-EC"/>
</dbReference>
<dbReference type="InterPro" id="IPR011990">
    <property type="entry name" value="TPR-like_helical_dom_sf"/>
</dbReference>
<gene>
    <name evidence="10" type="ORF">IP98_01651</name>
</gene>
<dbReference type="SUPFAM" id="SSF48452">
    <property type="entry name" value="TPR-like"/>
    <property type="match status" value="1"/>
</dbReference>
<name>V6S0T2_9FLAO</name>
<keyword evidence="6 10" id="KW-0418">Kinase</keyword>
<evidence type="ECO:0000256" key="5">
    <source>
        <dbReference type="ARBA" id="ARBA00022741"/>
    </source>
</evidence>
<evidence type="ECO:0000259" key="9">
    <source>
        <dbReference type="Pfam" id="PF07568"/>
    </source>
</evidence>
<dbReference type="Proteomes" id="UP000319848">
    <property type="component" value="Unassembled WGS sequence"/>
</dbReference>
<keyword evidence="3" id="KW-0597">Phosphoprotein</keyword>
<evidence type="ECO:0000256" key="1">
    <source>
        <dbReference type="ARBA" id="ARBA00000085"/>
    </source>
</evidence>
<comment type="catalytic activity">
    <reaction evidence="1">
        <text>ATP + protein L-histidine = ADP + protein N-phospho-L-histidine.</text>
        <dbReference type="EC" id="2.7.13.3"/>
    </reaction>
</comment>
<dbReference type="Gene3D" id="3.30.565.10">
    <property type="entry name" value="Histidine kinase-like ATPase, C-terminal domain"/>
    <property type="match status" value="1"/>
</dbReference>
<reference evidence="10 11" key="1">
    <citation type="journal article" date="2015" name="Stand. Genomic Sci.">
        <title>Genomic Encyclopedia of Bacterial and Archaeal Type Strains, Phase III: the genomes of soil and plant-associated and newly described type strains.</title>
        <authorList>
            <person name="Whitman W.B."/>
            <person name="Woyke T."/>
            <person name="Klenk H.P."/>
            <person name="Zhou Y."/>
            <person name="Lilburn T.G."/>
            <person name="Beck B.J."/>
            <person name="De Vos P."/>
            <person name="Vandamme P."/>
            <person name="Eisen J.A."/>
            <person name="Garrity G."/>
            <person name="Hugenholtz P."/>
            <person name="Kyrpides N.C."/>
        </authorList>
    </citation>
    <scope>NUCLEOTIDE SEQUENCE [LARGE SCALE GENOMIC DNA]</scope>
    <source>
        <strain evidence="10 11">CGMCC 1.7270</strain>
    </source>
</reference>
<keyword evidence="4" id="KW-0808">Transferase</keyword>
<accession>V6S0T2</accession>
<dbReference type="AlphaFoldDB" id="V6S0T2"/>
<dbReference type="Gene3D" id="1.25.40.10">
    <property type="entry name" value="Tetratricopeptide repeat domain"/>
    <property type="match status" value="1"/>
</dbReference>
<keyword evidence="8" id="KW-0472">Membrane</keyword>
<evidence type="ECO:0000313" key="10">
    <source>
        <dbReference type="EMBL" id="TWI12434.1"/>
    </source>
</evidence>
<evidence type="ECO:0000313" key="11">
    <source>
        <dbReference type="Proteomes" id="UP000319848"/>
    </source>
</evidence>
<dbReference type="SUPFAM" id="SSF55874">
    <property type="entry name" value="ATPase domain of HSP90 chaperone/DNA topoisomerase II/histidine kinase"/>
    <property type="match status" value="1"/>
</dbReference>
<dbReference type="InterPro" id="IPR036890">
    <property type="entry name" value="HATPase_C_sf"/>
</dbReference>
<keyword evidence="8" id="KW-1133">Transmembrane helix</keyword>
<dbReference type="PANTHER" id="PTHR41523">
    <property type="entry name" value="TWO-COMPONENT SYSTEM SENSOR PROTEIN"/>
    <property type="match status" value="1"/>
</dbReference>
<dbReference type="GO" id="GO:0005524">
    <property type="term" value="F:ATP binding"/>
    <property type="evidence" value="ECO:0007669"/>
    <property type="project" value="UniProtKB-KW"/>
</dbReference>
<evidence type="ECO:0000256" key="4">
    <source>
        <dbReference type="ARBA" id="ARBA00022679"/>
    </source>
</evidence>
<feature type="domain" description="Signal transduction histidine kinase subgroup 2 dimerisation and phosphoacceptor" evidence="9">
    <location>
        <begin position="371"/>
        <end position="444"/>
    </location>
</feature>
<evidence type="ECO:0000256" key="3">
    <source>
        <dbReference type="ARBA" id="ARBA00022553"/>
    </source>
</evidence>
<organism evidence="10 11">
    <name type="scientific">Flavobacterium cauense R2A-7</name>
    <dbReference type="NCBI Taxonomy" id="1341154"/>
    <lineage>
        <taxon>Bacteria</taxon>
        <taxon>Pseudomonadati</taxon>
        <taxon>Bacteroidota</taxon>
        <taxon>Flavobacteriia</taxon>
        <taxon>Flavobacteriales</taxon>
        <taxon>Flavobacteriaceae</taxon>
        <taxon>Flavobacterium</taxon>
    </lineage>
</organism>
<dbReference type="Pfam" id="PF07568">
    <property type="entry name" value="HisKA_2"/>
    <property type="match status" value="1"/>
</dbReference>
<keyword evidence="8" id="KW-0812">Transmembrane</keyword>
<dbReference type="InterPro" id="IPR011495">
    <property type="entry name" value="Sig_transdc_His_kin_sub2_dim/P"/>
</dbReference>
<evidence type="ECO:0000256" key="6">
    <source>
        <dbReference type="ARBA" id="ARBA00022777"/>
    </source>
</evidence>
<proteinExistence type="predicted"/>
<dbReference type="PANTHER" id="PTHR41523:SF8">
    <property type="entry name" value="ETHYLENE RESPONSE SENSOR PROTEIN"/>
    <property type="match status" value="1"/>
</dbReference>
<sequence>MRIITVISFLLAFQSLFSQGNSEKRLQYFLENSQYDSARLIILNELKNDNNDYKKKASFKIKYAKVLKSLAKSDSCFYYLDSAEKTFSKLKDTNELFHILVVRSEISRFLGNRNLANDFIYKADKLFLKSNNPEYKFYYLNRRIALLAEYYNYIQDSVAKINKLSNFILSNQDQIKDKSIIVYTLNEIGFLSFNKEPKKALYYFLKAFKVAEKYDTKMAYVDVSINLGRYYQQKENNYTTAIYYYQKALIQAKKINNLWQMQQCYNELKNTAALSQDYKSAMYYGDSLNGVNDLLNDYTNKKKYELLENNFIIQSKEKELLTSKKNQLLLLLILLLLFTGLATLWVYSKKIKKSKKVLEKLNKENEFLVSETNHRVNNNLQLISLLINETIRKNKVEHKENIDLIRLQSKIQSIALLHRELFASKDKKTIDLQVYFAKIEESFSEICTSEKIILKLMVDPIVSDSDGAMYIGLLVTELIMNSIKYAFNEDQIKTITIKILKMQDQFTFNYSDNGQKNKSKAIHPILVQQLCQQIAVHPEISIENGFHLSFTKSIENA</sequence>